<dbReference type="EMBL" id="NSGH01000017">
    <property type="protein sequence ID" value="PBB05098.1"/>
    <property type="molecule type" value="Genomic_DNA"/>
</dbReference>
<protein>
    <submittedName>
        <fullName evidence="5">KipI antagonist</fullName>
    </submittedName>
</protein>
<dbReference type="InterPro" id="IPR052708">
    <property type="entry name" value="PxpC"/>
</dbReference>
<feature type="domain" description="Carboxyltransferase" evidence="4">
    <location>
        <begin position="23"/>
        <end position="320"/>
    </location>
</feature>
<sequence length="335" mass="36331">MIQVQKAGLLTTIQDGGRRGYQKYGASPGGAADTFAYRLANIAVGNEAGAAVLEMTLQGDEFLFEEPAVISIAGADMKPEINGKRVPMWRPVYIDKGEILNFSNASRGIRTYVAIAGGFVGEDFLGSFSTYLSMNAGGYKGRKLGRGDVLSVKNPNNLNEEVKTSLSRSSKEKGFTYPPWRVPGPGHFRGGSPGELRAFPGRHYELFDSGSKEAFETEKYKAGSKSDRMGVRLDGVALTLRESQDILSEPVTYGTVQVPSNGEPIILLADRQTTGGYPKIAQIISVDCAKAAQLRPGEAIGFRMVTHPEAEQLLLTVEDRLARCEQSVKRKIMEG</sequence>
<keyword evidence="1" id="KW-0547">Nucleotide-binding</keyword>
<name>A0ABX4HPW8_9BACI</name>
<reference evidence="5 6" key="1">
    <citation type="submission" date="2017-08" db="EMBL/GenBank/DDBJ databases">
        <title>Salimicrobium alkalisoli sp. nov., isolated from saline alkaline soil.</title>
        <authorList>
            <person name="Zhang G."/>
            <person name="Xiong Q."/>
        </authorList>
    </citation>
    <scope>NUCLEOTIDE SEQUENCE [LARGE SCALE GENOMIC DNA]</scope>
    <source>
        <strain evidence="5 6">WN024</strain>
    </source>
</reference>
<gene>
    <name evidence="5" type="ORF">CKW00_10470</name>
</gene>
<dbReference type="RefSeq" id="WP_095822515.1">
    <property type="nucleotide sequence ID" value="NZ_NSGH01000017.1"/>
</dbReference>
<evidence type="ECO:0000313" key="5">
    <source>
        <dbReference type="EMBL" id="PBB05098.1"/>
    </source>
</evidence>
<dbReference type="PANTHER" id="PTHR43309:SF5">
    <property type="entry name" value="5-OXOPROLINASE SUBUNIT C"/>
    <property type="match status" value="1"/>
</dbReference>
<evidence type="ECO:0000256" key="1">
    <source>
        <dbReference type="ARBA" id="ARBA00022741"/>
    </source>
</evidence>
<dbReference type="SMART" id="SM00797">
    <property type="entry name" value="AHS2"/>
    <property type="match status" value="1"/>
</dbReference>
<organism evidence="5 6">
    <name type="scientific">Salimicrobium humidisoli</name>
    <dbReference type="NCBI Taxonomy" id="2029857"/>
    <lineage>
        <taxon>Bacteria</taxon>
        <taxon>Bacillati</taxon>
        <taxon>Bacillota</taxon>
        <taxon>Bacilli</taxon>
        <taxon>Bacillales</taxon>
        <taxon>Bacillaceae</taxon>
        <taxon>Salimicrobium</taxon>
    </lineage>
</organism>
<dbReference type="Pfam" id="PF02626">
    <property type="entry name" value="CT_A_B"/>
    <property type="match status" value="1"/>
</dbReference>
<dbReference type="InterPro" id="IPR003778">
    <property type="entry name" value="CT_A_B"/>
</dbReference>
<keyword evidence="2" id="KW-0378">Hydrolase</keyword>
<proteinExistence type="predicted"/>
<keyword evidence="3" id="KW-0067">ATP-binding</keyword>
<evidence type="ECO:0000313" key="6">
    <source>
        <dbReference type="Proteomes" id="UP000217561"/>
    </source>
</evidence>
<evidence type="ECO:0000259" key="4">
    <source>
        <dbReference type="SMART" id="SM00797"/>
    </source>
</evidence>
<dbReference type="InterPro" id="IPR029000">
    <property type="entry name" value="Cyclophilin-like_dom_sf"/>
</dbReference>
<accession>A0ABX4HPW8</accession>
<evidence type="ECO:0000256" key="2">
    <source>
        <dbReference type="ARBA" id="ARBA00022801"/>
    </source>
</evidence>
<dbReference type="Gene3D" id="2.40.100.10">
    <property type="entry name" value="Cyclophilin-like"/>
    <property type="match status" value="1"/>
</dbReference>
<evidence type="ECO:0000256" key="3">
    <source>
        <dbReference type="ARBA" id="ARBA00022840"/>
    </source>
</evidence>
<dbReference type="NCBIfam" id="TIGR00724">
    <property type="entry name" value="urea_amlyse_rel"/>
    <property type="match status" value="1"/>
</dbReference>
<dbReference type="PANTHER" id="PTHR43309">
    <property type="entry name" value="5-OXOPROLINASE SUBUNIT C"/>
    <property type="match status" value="1"/>
</dbReference>
<keyword evidence="6" id="KW-1185">Reference proteome</keyword>
<comment type="caution">
    <text evidence="5">The sequence shown here is derived from an EMBL/GenBank/DDBJ whole genome shotgun (WGS) entry which is preliminary data.</text>
</comment>
<dbReference type="Proteomes" id="UP000217561">
    <property type="component" value="Unassembled WGS sequence"/>
</dbReference>
<dbReference type="SUPFAM" id="SSF50891">
    <property type="entry name" value="Cyclophilin-like"/>
    <property type="match status" value="1"/>
</dbReference>